<feature type="region of interest" description="Disordered" evidence="1">
    <location>
        <begin position="1"/>
        <end position="20"/>
    </location>
</feature>
<accession>X1GSB8</accession>
<dbReference type="EMBL" id="BARU01016441">
    <property type="protein sequence ID" value="GAH60806.1"/>
    <property type="molecule type" value="Genomic_DNA"/>
</dbReference>
<dbReference type="InterPro" id="IPR036388">
    <property type="entry name" value="WH-like_DNA-bd_sf"/>
</dbReference>
<evidence type="ECO:0008006" key="3">
    <source>
        <dbReference type="Google" id="ProtNLM"/>
    </source>
</evidence>
<comment type="caution">
    <text evidence="2">The sequence shown here is derived from an EMBL/GenBank/DDBJ whole genome shotgun (WGS) entry which is preliminary data.</text>
</comment>
<reference evidence="2" key="1">
    <citation type="journal article" date="2014" name="Front. Microbiol.">
        <title>High frequency of phylogenetically diverse reductive dehalogenase-homologous genes in deep subseafloor sedimentary metagenomes.</title>
        <authorList>
            <person name="Kawai M."/>
            <person name="Futagami T."/>
            <person name="Toyoda A."/>
            <person name="Takaki Y."/>
            <person name="Nishi S."/>
            <person name="Hori S."/>
            <person name="Arai W."/>
            <person name="Tsubouchi T."/>
            <person name="Morono Y."/>
            <person name="Uchiyama I."/>
            <person name="Ito T."/>
            <person name="Fujiyama A."/>
            <person name="Inagaki F."/>
            <person name="Takami H."/>
        </authorList>
    </citation>
    <scope>NUCLEOTIDE SEQUENCE</scope>
    <source>
        <strain evidence="2">Expedition CK06-06</strain>
    </source>
</reference>
<dbReference type="InterPro" id="IPR036390">
    <property type="entry name" value="WH_DNA-bd_sf"/>
</dbReference>
<dbReference type="AlphaFoldDB" id="X1GSB8"/>
<gene>
    <name evidence="2" type="ORF">S03H2_27320</name>
</gene>
<organism evidence="2">
    <name type="scientific">marine sediment metagenome</name>
    <dbReference type="NCBI Taxonomy" id="412755"/>
    <lineage>
        <taxon>unclassified sequences</taxon>
        <taxon>metagenomes</taxon>
        <taxon>ecological metagenomes</taxon>
    </lineage>
</organism>
<evidence type="ECO:0000256" key="1">
    <source>
        <dbReference type="SAM" id="MobiDB-lite"/>
    </source>
</evidence>
<proteinExistence type="predicted"/>
<name>X1GSB8_9ZZZZ</name>
<dbReference type="Gene3D" id="1.10.10.10">
    <property type="entry name" value="Winged helix-like DNA-binding domain superfamily/Winged helix DNA-binding domain"/>
    <property type="match status" value="1"/>
</dbReference>
<protein>
    <recommendedName>
        <fullName evidence="3">HTH arsR-type domain-containing protein</fullName>
    </recommendedName>
</protein>
<sequence>MPLERREDLSESWSKHDKTADQTREFHALYLKAVNHPIRRAILEILNQKPMTEGELFEILKEREILNEKDMLKYHLDFLEKGYCIEKISDQQTNKTLYKITQEGTVVDYLDK</sequence>
<evidence type="ECO:0000313" key="2">
    <source>
        <dbReference type="EMBL" id="GAH60806.1"/>
    </source>
</evidence>
<dbReference type="SUPFAM" id="SSF46785">
    <property type="entry name" value="Winged helix' DNA-binding domain"/>
    <property type="match status" value="1"/>
</dbReference>